<keyword evidence="2" id="KW-1185">Reference proteome</keyword>
<reference evidence="2" key="1">
    <citation type="journal article" date="2019" name="Int. J. Syst. Evol. Microbiol.">
        <title>The Global Catalogue of Microorganisms (GCM) 10K type strain sequencing project: providing services to taxonomists for standard genome sequencing and annotation.</title>
        <authorList>
            <consortium name="The Broad Institute Genomics Platform"/>
            <consortium name="The Broad Institute Genome Sequencing Center for Infectious Disease"/>
            <person name="Wu L."/>
            <person name="Ma J."/>
        </authorList>
    </citation>
    <scope>NUCLEOTIDE SEQUENCE [LARGE SCALE GENOMIC DNA]</scope>
    <source>
        <strain evidence="2">KCTC 12861</strain>
    </source>
</reference>
<protein>
    <submittedName>
        <fullName evidence="1">Flagellar biosynthesis regulatory protein FlaF</fullName>
    </submittedName>
</protein>
<dbReference type="Proteomes" id="UP000637980">
    <property type="component" value="Unassembled WGS sequence"/>
</dbReference>
<comment type="caution">
    <text evidence="1">The sequence shown here is derived from an EMBL/GenBank/DDBJ whole genome shotgun (WGS) entry which is preliminary data.</text>
</comment>
<gene>
    <name evidence="1" type="primary">flaF</name>
    <name evidence="1" type="ORF">GCM10007094_21300</name>
</gene>
<dbReference type="Pfam" id="PF07309">
    <property type="entry name" value="FlaF"/>
    <property type="match status" value="1"/>
</dbReference>
<dbReference type="EMBL" id="BMXE01000003">
    <property type="protein sequence ID" value="GHB32254.1"/>
    <property type="molecule type" value="Genomic_DNA"/>
</dbReference>
<dbReference type="RefSeq" id="WP_189436740.1">
    <property type="nucleotide sequence ID" value="NZ_BMXE01000003.1"/>
</dbReference>
<dbReference type="InterPro" id="IPR010845">
    <property type="entry name" value="FlaF"/>
</dbReference>
<keyword evidence="1" id="KW-0966">Cell projection</keyword>
<evidence type="ECO:0000313" key="1">
    <source>
        <dbReference type="EMBL" id="GHB32254.1"/>
    </source>
</evidence>
<keyword evidence="1" id="KW-0969">Cilium</keyword>
<proteinExistence type="predicted"/>
<evidence type="ECO:0000313" key="2">
    <source>
        <dbReference type="Proteomes" id="UP000637980"/>
    </source>
</evidence>
<name>A0ABQ3EAX7_9HYPH</name>
<sequence>MYQQATQAYQQSANISASTDPRALEAEALMKAAARLSVLQREWETVSREERNETLIFNRTLWTIFVTEATADYSELPLDLQNNIANLALFTFNRTLEMMGGAEPEALETMININKSLAAGLRGQKANP</sequence>
<accession>A0ABQ3EAX7</accession>
<keyword evidence="1" id="KW-0282">Flagellum</keyword>
<organism evidence="1 2">
    <name type="scientific">Pseudovibrio japonicus</name>
    <dbReference type="NCBI Taxonomy" id="366534"/>
    <lineage>
        <taxon>Bacteria</taxon>
        <taxon>Pseudomonadati</taxon>
        <taxon>Pseudomonadota</taxon>
        <taxon>Alphaproteobacteria</taxon>
        <taxon>Hyphomicrobiales</taxon>
        <taxon>Stappiaceae</taxon>
        <taxon>Pseudovibrio</taxon>
    </lineage>
</organism>